<dbReference type="InterPro" id="IPR018392">
    <property type="entry name" value="LysM"/>
</dbReference>
<gene>
    <name evidence="4" type="primary">mltD_2</name>
    <name evidence="4" type="ORF">NNJEOMEG_01539</name>
</gene>
<feature type="compositionally biased region" description="Low complexity" evidence="1">
    <location>
        <begin position="537"/>
        <end position="606"/>
    </location>
</feature>
<dbReference type="RefSeq" id="WP_173083017.1">
    <property type="nucleotide sequence ID" value="NZ_BLTE01000006.1"/>
</dbReference>
<evidence type="ECO:0000313" key="4">
    <source>
        <dbReference type="EMBL" id="GFK93705.1"/>
    </source>
</evidence>
<dbReference type="PROSITE" id="PS51257">
    <property type="entry name" value="PROKAR_LIPOPROTEIN"/>
    <property type="match status" value="1"/>
</dbReference>
<keyword evidence="5" id="KW-1185">Reference proteome</keyword>
<feature type="domain" description="LysM" evidence="3">
    <location>
        <begin position="333"/>
        <end position="376"/>
    </location>
</feature>
<feature type="domain" description="LysM" evidence="3">
    <location>
        <begin position="472"/>
        <end position="516"/>
    </location>
</feature>
<name>A0A6V8LZP8_9BACT</name>
<accession>A0A6V8LZP8</accession>
<feature type="region of interest" description="Disordered" evidence="1">
    <location>
        <begin position="537"/>
        <end position="617"/>
    </location>
</feature>
<dbReference type="PROSITE" id="PS51782">
    <property type="entry name" value="LYSM"/>
    <property type="match status" value="4"/>
</dbReference>
<keyword evidence="2" id="KW-0732">Signal</keyword>
<feature type="signal peptide" evidence="2">
    <location>
        <begin position="1"/>
        <end position="20"/>
    </location>
</feature>
<dbReference type="PANTHER" id="PTHR33734">
    <property type="entry name" value="LYSM DOMAIN-CONTAINING GPI-ANCHORED PROTEIN 2"/>
    <property type="match status" value="1"/>
</dbReference>
<dbReference type="InterPro" id="IPR023346">
    <property type="entry name" value="Lysozyme-like_dom_sf"/>
</dbReference>
<dbReference type="EC" id="4.2.2.-" evidence="4"/>
<dbReference type="SUPFAM" id="SSF53955">
    <property type="entry name" value="Lysozyme-like"/>
    <property type="match status" value="1"/>
</dbReference>
<dbReference type="SMART" id="SM00257">
    <property type="entry name" value="LysM"/>
    <property type="match status" value="4"/>
</dbReference>
<evidence type="ECO:0000256" key="2">
    <source>
        <dbReference type="SAM" id="SignalP"/>
    </source>
</evidence>
<dbReference type="CDD" id="cd00118">
    <property type="entry name" value="LysM"/>
    <property type="match status" value="2"/>
</dbReference>
<sequence length="663" mass="72578">MHKSLTCLLIFSMLILSACAKKYQAENDDMRPNLDPELAHPDFLKIKRPRPLTKQEKEALASKTDIPFNLDVRETEEVQQYLTYFTQERRDTMEKWLERAAPHLPYIRAVLATYKLPPDIIALPFIESGYNTMAYSPAGAGGMWQFMPATGRRFGLSVDWWEDERRNPYLATVAAAKYLAELYNLFNDWNVALAAYNCGEGKMSRVINQSGHTDFFDIAKNPNLLKQETRNYVPKFLAVLKIFKNLDTLGFKTVNWGAGQVLEEVSVPGGTDLAALAEACSMNWEEFHRFNSGFRRQVSPPDRQSPVYVPVAKKELAMAYLANPSCHASRGIKSYTAAGQDTWWNLSRRTGVPIAALRQMNPTVGENVAPGQTVYIPLDSSAQDTALANLDDIPPRADAQRLQTHRVKKGESLAAIAKRYGVSQADLARANGVKSGKGVASGQTITIPVKAGAACPPMPVPQAQAQAPQAAKTVAMKKGLTLAEVAKTNKVDVQAILALNGLKSAGDVKQGMTLKIPAEAVQPQLAAQAQAQAGKLAALAKGQPQPAQQQAKAQPAQQPQPAVQQLAKAQPQPVQQPQPAVQQAKAQPAVQQAAKPDPKAPQQAQVKDSRKPSGPIQYKVENGETVWSIARKFKVDPIALLSWNKLDRTAHLKPGDRLTINVD</sequence>
<dbReference type="PANTHER" id="PTHR33734:SF22">
    <property type="entry name" value="MEMBRANE-BOUND LYTIC MUREIN TRANSGLYCOSYLASE D"/>
    <property type="match status" value="1"/>
</dbReference>
<dbReference type="Gene3D" id="1.10.530.10">
    <property type="match status" value="1"/>
</dbReference>
<dbReference type="Pfam" id="PF01476">
    <property type="entry name" value="LysM"/>
    <property type="match status" value="4"/>
</dbReference>
<comment type="caution">
    <text evidence="4">The sequence shown here is derived from an EMBL/GenBank/DDBJ whole genome shotgun (WGS) entry which is preliminary data.</text>
</comment>
<feature type="domain" description="LysM" evidence="3">
    <location>
        <begin position="616"/>
        <end position="660"/>
    </location>
</feature>
<dbReference type="CDD" id="cd16894">
    <property type="entry name" value="MltD-like"/>
    <property type="match status" value="1"/>
</dbReference>
<dbReference type="Pfam" id="PF01464">
    <property type="entry name" value="SLT"/>
    <property type="match status" value="1"/>
</dbReference>
<proteinExistence type="predicted"/>
<evidence type="ECO:0000259" key="3">
    <source>
        <dbReference type="PROSITE" id="PS51782"/>
    </source>
</evidence>
<dbReference type="SUPFAM" id="SSF54106">
    <property type="entry name" value="LysM domain"/>
    <property type="match status" value="3"/>
</dbReference>
<reference evidence="4 5" key="2">
    <citation type="submission" date="2020-05" db="EMBL/GenBank/DDBJ databases">
        <title>Draft genome sequence of Desulfovibrio sp. strainFSS-1.</title>
        <authorList>
            <person name="Shimoshige H."/>
            <person name="Kobayashi H."/>
            <person name="Maekawa T."/>
        </authorList>
    </citation>
    <scope>NUCLEOTIDE SEQUENCE [LARGE SCALE GENOMIC DNA]</scope>
    <source>
        <strain evidence="4 5">SIID29052-01</strain>
    </source>
</reference>
<dbReference type="Gene3D" id="3.10.350.10">
    <property type="entry name" value="LysM domain"/>
    <property type="match status" value="4"/>
</dbReference>
<dbReference type="InterPro" id="IPR036779">
    <property type="entry name" value="LysM_dom_sf"/>
</dbReference>
<protein>
    <submittedName>
        <fullName evidence="4">Membrane-bound lytic murein transglycosylase D</fullName>
        <ecNumber evidence="4">4.2.2.-</ecNumber>
    </submittedName>
</protein>
<dbReference type="InterPro" id="IPR008258">
    <property type="entry name" value="Transglycosylase_SLT_dom_1"/>
</dbReference>
<reference evidence="4 5" key="1">
    <citation type="submission" date="2020-04" db="EMBL/GenBank/DDBJ databases">
        <authorList>
            <consortium name="Desulfovibrio sp. FSS-1 genome sequencing consortium"/>
            <person name="Shimoshige H."/>
            <person name="Kobayashi H."/>
            <person name="Maekawa T."/>
        </authorList>
    </citation>
    <scope>NUCLEOTIDE SEQUENCE [LARGE SCALE GENOMIC DNA]</scope>
    <source>
        <strain evidence="4 5">SIID29052-01</strain>
    </source>
</reference>
<feature type="chain" id="PRO_5028966592" evidence="2">
    <location>
        <begin position="21"/>
        <end position="663"/>
    </location>
</feature>
<feature type="domain" description="LysM" evidence="3">
    <location>
        <begin position="403"/>
        <end position="447"/>
    </location>
</feature>
<dbReference type="EMBL" id="BLTE01000006">
    <property type="protein sequence ID" value="GFK93705.1"/>
    <property type="molecule type" value="Genomic_DNA"/>
</dbReference>
<evidence type="ECO:0000313" key="5">
    <source>
        <dbReference type="Proteomes" id="UP000494245"/>
    </source>
</evidence>
<dbReference type="Proteomes" id="UP000494245">
    <property type="component" value="Unassembled WGS sequence"/>
</dbReference>
<dbReference type="AlphaFoldDB" id="A0A6V8LZP8"/>
<dbReference type="GO" id="GO:0008932">
    <property type="term" value="F:lytic endotransglycosylase activity"/>
    <property type="evidence" value="ECO:0007669"/>
    <property type="project" value="TreeGrafter"/>
</dbReference>
<keyword evidence="4" id="KW-0456">Lyase</keyword>
<organism evidence="4 5">
    <name type="scientific">Fundidesulfovibrio magnetotacticus</name>
    <dbReference type="NCBI Taxonomy" id="2730080"/>
    <lineage>
        <taxon>Bacteria</taxon>
        <taxon>Pseudomonadati</taxon>
        <taxon>Thermodesulfobacteriota</taxon>
        <taxon>Desulfovibrionia</taxon>
        <taxon>Desulfovibrionales</taxon>
        <taxon>Desulfovibrionaceae</taxon>
        <taxon>Fundidesulfovibrio</taxon>
    </lineage>
</organism>
<evidence type="ECO:0000256" key="1">
    <source>
        <dbReference type="SAM" id="MobiDB-lite"/>
    </source>
</evidence>